<keyword evidence="3" id="KW-0143">Chaperone</keyword>
<evidence type="ECO:0000256" key="1">
    <source>
        <dbReference type="ARBA" id="ARBA00022741"/>
    </source>
</evidence>
<feature type="region of interest" description="Disordered" evidence="6">
    <location>
        <begin position="335"/>
        <end position="427"/>
    </location>
</feature>
<name>A0A7S3PXW8_9STRA</name>
<keyword evidence="1" id="KW-0547">Nucleotide-binding</keyword>
<dbReference type="PANTHER" id="PTHR43603">
    <property type="entry name" value="COBW DOMAIN-CONTAINING PROTEIN DDB_G0274527"/>
    <property type="match status" value="1"/>
</dbReference>
<dbReference type="InterPro" id="IPR027417">
    <property type="entry name" value="P-loop_NTPase"/>
</dbReference>
<dbReference type="AlphaFoldDB" id="A0A7S3PXW8"/>
<feature type="chain" id="PRO_5030515592" description="CobW C-terminal domain-containing protein" evidence="7">
    <location>
        <begin position="25"/>
        <end position="631"/>
    </location>
</feature>
<comment type="catalytic activity">
    <reaction evidence="5">
        <text>GTP + H2O = GDP + phosphate + H(+)</text>
        <dbReference type="Rhea" id="RHEA:19669"/>
        <dbReference type="ChEBI" id="CHEBI:15377"/>
        <dbReference type="ChEBI" id="CHEBI:15378"/>
        <dbReference type="ChEBI" id="CHEBI:37565"/>
        <dbReference type="ChEBI" id="CHEBI:43474"/>
        <dbReference type="ChEBI" id="CHEBI:58189"/>
    </reaction>
    <physiologicalReaction direction="left-to-right" evidence="5">
        <dbReference type="Rhea" id="RHEA:19670"/>
    </physiologicalReaction>
</comment>
<dbReference type="Pfam" id="PF07683">
    <property type="entry name" value="CobW_C"/>
    <property type="match status" value="1"/>
</dbReference>
<feature type="compositionally biased region" description="Basic and acidic residues" evidence="6">
    <location>
        <begin position="335"/>
        <end position="344"/>
    </location>
</feature>
<protein>
    <recommendedName>
        <fullName evidence="8">CobW C-terminal domain-containing protein</fullName>
    </recommendedName>
</protein>
<feature type="signal peptide" evidence="7">
    <location>
        <begin position="1"/>
        <end position="24"/>
    </location>
</feature>
<evidence type="ECO:0000256" key="5">
    <source>
        <dbReference type="ARBA" id="ARBA00049117"/>
    </source>
</evidence>
<organism evidence="9">
    <name type="scientific">Chaetoceros debilis</name>
    <dbReference type="NCBI Taxonomy" id="122233"/>
    <lineage>
        <taxon>Eukaryota</taxon>
        <taxon>Sar</taxon>
        <taxon>Stramenopiles</taxon>
        <taxon>Ochrophyta</taxon>
        <taxon>Bacillariophyta</taxon>
        <taxon>Coscinodiscophyceae</taxon>
        <taxon>Chaetocerotophycidae</taxon>
        <taxon>Chaetocerotales</taxon>
        <taxon>Chaetocerotaceae</taxon>
        <taxon>Chaetoceros</taxon>
    </lineage>
</organism>
<evidence type="ECO:0000259" key="8">
    <source>
        <dbReference type="SMART" id="SM00833"/>
    </source>
</evidence>
<feature type="compositionally biased region" description="Low complexity" evidence="6">
    <location>
        <begin position="379"/>
        <end position="389"/>
    </location>
</feature>
<dbReference type="CDD" id="cd03112">
    <property type="entry name" value="CobW-like"/>
    <property type="match status" value="1"/>
</dbReference>
<dbReference type="Pfam" id="PF02492">
    <property type="entry name" value="cobW"/>
    <property type="match status" value="1"/>
</dbReference>
<dbReference type="SMART" id="SM00833">
    <property type="entry name" value="CobW_C"/>
    <property type="match status" value="1"/>
</dbReference>
<comment type="similarity">
    <text evidence="4">Belongs to the SIMIBI class G3E GTPase family. ZNG1 subfamily.</text>
</comment>
<dbReference type="Gene3D" id="3.30.1220.10">
    <property type="entry name" value="CobW-like, C-terminal domain"/>
    <property type="match status" value="1"/>
</dbReference>
<sequence>MIISPRALSLTTMAFCSLSNAVRAFSPLISAHVSTSCCSLRHSSIRSTSTAVTIPCCFQRSSQSVKKGALSKLFSSATSSDEKIKDVEEEKKIPMTLLAGFLGSGKTTTLQNLLANKDGLKIGIIVNDVASVNIDSKLLSNPNSLQEETIELQNGCACCSLADELLTSVEQLTDGGKREFDAIVVELSGVADPVQVKSNWVDAEFLGHPATKLAFMNKIVTLVDSSTFGTDWMTWDVSADREGWTDPNEACGGDKKVPELLAEQVEAADILIINKVDIAGEEQVKIASGLAKELNNEASLFETKFGEISIKEVFATLTKEKVVEEVEEKCKEVGCTDTSHDHSHEHNHHSHDEDESCSEPACTDASHDHSHKHDHGDEASASSCSEPACTDPTHSHSHSHDHEEGESCEDLGCTDPTHSHSHEHQSTSADKLGIINFVYTADRPFAPNRLLTILNKWPIPVKDDLDFGELAEAAVEGYNISGKEEKEKSAFLGVLRSKGFIWMAPTQWTGNGDDVWRHNTAMYWSHAGKHFGISTAGKWWDTITSKEMKMYFMNNEKEFDRIRREDFKSEEFGDRRQEIVFIGASINEEEITAALDACLLDDEEMATYRSSLSDFETVAGTGEVVKPIAPP</sequence>
<evidence type="ECO:0000256" key="6">
    <source>
        <dbReference type="SAM" id="MobiDB-lite"/>
    </source>
</evidence>
<dbReference type="Gene3D" id="3.40.50.300">
    <property type="entry name" value="P-loop containing nucleotide triphosphate hydrolases"/>
    <property type="match status" value="1"/>
</dbReference>
<evidence type="ECO:0000313" key="9">
    <source>
        <dbReference type="EMBL" id="CAE0459285.1"/>
    </source>
</evidence>
<evidence type="ECO:0000256" key="3">
    <source>
        <dbReference type="ARBA" id="ARBA00023186"/>
    </source>
</evidence>
<keyword evidence="7" id="KW-0732">Signal</keyword>
<dbReference type="InterPro" id="IPR051927">
    <property type="entry name" value="Zn_Chap_cDPG_Synth"/>
</dbReference>
<accession>A0A7S3PXW8</accession>
<dbReference type="SUPFAM" id="SSF90002">
    <property type="entry name" value="Hypothetical protein YjiA, C-terminal domain"/>
    <property type="match status" value="1"/>
</dbReference>
<dbReference type="EMBL" id="HBIO01005763">
    <property type="protein sequence ID" value="CAE0459285.1"/>
    <property type="molecule type" value="Transcribed_RNA"/>
</dbReference>
<dbReference type="InterPro" id="IPR036627">
    <property type="entry name" value="CobW-likC_sf"/>
</dbReference>
<evidence type="ECO:0000256" key="7">
    <source>
        <dbReference type="SAM" id="SignalP"/>
    </source>
</evidence>
<dbReference type="SUPFAM" id="SSF52540">
    <property type="entry name" value="P-loop containing nucleoside triphosphate hydrolases"/>
    <property type="match status" value="1"/>
</dbReference>
<dbReference type="InterPro" id="IPR003495">
    <property type="entry name" value="CobW/HypB/UreG_nucleotide-bd"/>
</dbReference>
<dbReference type="InterPro" id="IPR011629">
    <property type="entry name" value="CobW-like_C"/>
</dbReference>
<evidence type="ECO:0000256" key="4">
    <source>
        <dbReference type="ARBA" id="ARBA00034320"/>
    </source>
</evidence>
<dbReference type="PANTHER" id="PTHR43603:SF1">
    <property type="entry name" value="ZINC-REGULATED GTPASE METALLOPROTEIN ACTIVATOR 1"/>
    <property type="match status" value="1"/>
</dbReference>
<proteinExistence type="inferred from homology"/>
<dbReference type="GO" id="GO:0000166">
    <property type="term" value="F:nucleotide binding"/>
    <property type="evidence" value="ECO:0007669"/>
    <property type="project" value="UniProtKB-KW"/>
</dbReference>
<evidence type="ECO:0000256" key="2">
    <source>
        <dbReference type="ARBA" id="ARBA00022801"/>
    </source>
</evidence>
<reference evidence="9" key="1">
    <citation type="submission" date="2021-01" db="EMBL/GenBank/DDBJ databases">
        <authorList>
            <person name="Corre E."/>
            <person name="Pelletier E."/>
            <person name="Niang G."/>
            <person name="Scheremetjew M."/>
            <person name="Finn R."/>
            <person name="Kale V."/>
            <person name="Holt S."/>
            <person name="Cochrane G."/>
            <person name="Meng A."/>
            <person name="Brown T."/>
            <person name="Cohen L."/>
        </authorList>
    </citation>
    <scope>NUCLEOTIDE SEQUENCE</scope>
    <source>
        <strain evidence="9">MM31A-1</strain>
    </source>
</reference>
<feature type="domain" description="CobW C-terminal" evidence="8">
    <location>
        <begin position="434"/>
        <end position="599"/>
    </location>
</feature>
<gene>
    <name evidence="9" type="ORF">CDEB00056_LOCUS4126</name>
</gene>
<dbReference type="GO" id="GO:0016787">
    <property type="term" value="F:hydrolase activity"/>
    <property type="evidence" value="ECO:0007669"/>
    <property type="project" value="UniProtKB-KW"/>
</dbReference>
<keyword evidence="2" id="KW-0378">Hydrolase</keyword>